<organism evidence="3 4">
    <name type="scientific">Nocardia stercoris</name>
    <dbReference type="NCBI Taxonomy" id="2483361"/>
    <lineage>
        <taxon>Bacteria</taxon>
        <taxon>Bacillati</taxon>
        <taxon>Actinomycetota</taxon>
        <taxon>Actinomycetes</taxon>
        <taxon>Mycobacteriales</taxon>
        <taxon>Nocardiaceae</taxon>
        <taxon>Nocardia</taxon>
    </lineage>
</organism>
<dbReference type="InterPro" id="IPR012341">
    <property type="entry name" value="6hp_glycosidase-like_sf"/>
</dbReference>
<dbReference type="EMBL" id="RFFH01000007">
    <property type="protein sequence ID" value="RMI31298.1"/>
    <property type="molecule type" value="Genomic_DNA"/>
</dbReference>
<dbReference type="Pfam" id="PF00723">
    <property type="entry name" value="Glyco_hydro_15"/>
    <property type="match status" value="1"/>
</dbReference>
<dbReference type="AlphaFoldDB" id="A0A3M2L9P6"/>
<sequence length="633" mass="68607">MPSTSCPRPQYELPNPTHNCSCLLAVRRIAAATRTAAPGRRLPRPVVRYPPDVNSDQVSGPTVLREYALLADGQRGALVGPRGEVAWLCAPGWDDESVFDILLGGSAEYLITPAGRFVWGGYYETGSLIWHSHWVCGDTVVECREALAFPGERNRVVLLRRILARHGSADVRVRLRPAAGFGTHPATRAHHGPDGWTARTGPLRLRWTGARAARWNSTRHEWTADVHVPANAHHDLVLELSPGALPDPVDPDTAWQATESAWQRESPALGYTAAPRDAAHAYAVLRGMTADTGGTVAAATTSIPELADQGENYDYRYVWIRDQCIAGQAVAADGAHPLLDSAVGFITERLLADGPDLAPAYTTAGTRIPRVRPIPLPGYPGGTPVTGNVVRDQFQLDIFGEALLLYAAAARRDRLAEHDRRAAAQAIAAIADRFDRPDAGIWELDDDLWTHSRLICVAGLRAVAACPATGADQAVCSGLADTILAETTRTGLHASGRWQRSPRYPGVDASLALPLLRGAVPVGDPRYAATVQAIHRELTTDLSVYRYRHDGRPLETVEGAFLLCGFAMAIAYQQLGRPVTAMRFFEANRAACGTPALFAEEFDVTQRQLRGNMPQAFVHALLFEAAVRLADCE</sequence>
<dbReference type="InterPro" id="IPR011613">
    <property type="entry name" value="GH15-like"/>
</dbReference>
<dbReference type="PANTHER" id="PTHR31616:SF10">
    <property type="entry name" value="TREHALASE"/>
    <property type="match status" value="1"/>
</dbReference>
<evidence type="ECO:0000313" key="4">
    <source>
        <dbReference type="Proteomes" id="UP000279275"/>
    </source>
</evidence>
<accession>A0A3M2L9P6</accession>
<comment type="caution">
    <text evidence="3">The sequence shown here is derived from an EMBL/GenBank/DDBJ whole genome shotgun (WGS) entry which is preliminary data.</text>
</comment>
<evidence type="ECO:0000259" key="1">
    <source>
        <dbReference type="Pfam" id="PF00723"/>
    </source>
</evidence>
<dbReference type="GO" id="GO:0015927">
    <property type="term" value="F:trehalase activity"/>
    <property type="evidence" value="ECO:0007669"/>
    <property type="project" value="TreeGrafter"/>
</dbReference>
<gene>
    <name evidence="3" type="ORF">EBN03_18210</name>
</gene>
<keyword evidence="3" id="KW-0378">Hydrolase</keyword>
<dbReference type="Gene3D" id="1.50.10.10">
    <property type="match status" value="1"/>
</dbReference>
<evidence type="ECO:0000259" key="2">
    <source>
        <dbReference type="Pfam" id="PF19291"/>
    </source>
</evidence>
<dbReference type="GO" id="GO:0005993">
    <property type="term" value="P:trehalose catabolic process"/>
    <property type="evidence" value="ECO:0007669"/>
    <property type="project" value="TreeGrafter"/>
</dbReference>
<keyword evidence="4" id="KW-1185">Reference proteome</keyword>
<dbReference type="Proteomes" id="UP000279275">
    <property type="component" value="Unassembled WGS sequence"/>
</dbReference>
<name>A0A3M2L9P6_9NOCA</name>
<dbReference type="OrthoDB" id="3902805at2"/>
<evidence type="ECO:0000313" key="3">
    <source>
        <dbReference type="EMBL" id="RMI31298.1"/>
    </source>
</evidence>
<dbReference type="PANTHER" id="PTHR31616">
    <property type="entry name" value="TREHALASE"/>
    <property type="match status" value="1"/>
</dbReference>
<dbReference type="Pfam" id="PF19291">
    <property type="entry name" value="TREH_N"/>
    <property type="match status" value="1"/>
</dbReference>
<feature type="domain" description="Trehalase-like N-terminal" evidence="2">
    <location>
        <begin position="65"/>
        <end position="244"/>
    </location>
</feature>
<dbReference type="InterPro" id="IPR008928">
    <property type="entry name" value="6-hairpin_glycosidase_sf"/>
</dbReference>
<proteinExistence type="predicted"/>
<feature type="domain" description="GH15-like" evidence="1">
    <location>
        <begin position="290"/>
        <end position="626"/>
    </location>
</feature>
<dbReference type="InterPro" id="IPR045582">
    <property type="entry name" value="Trehalase-like_N"/>
</dbReference>
<dbReference type="SUPFAM" id="SSF48208">
    <property type="entry name" value="Six-hairpin glycosidases"/>
    <property type="match status" value="1"/>
</dbReference>
<protein>
    <submittedName>
        <fullName evidence="3">Glycoside hydrolase family 15 protein</fullName>
    </submittedName>
</protein>
<reference evidence="3 4" key="1">
    <citation type="submission" date="2018-10" db="EMBL/GenBank/DDBJ databases">
        <title>Isolation from cow dung.</title>
        <authorList>
            <person name="Ling L."/>
        </authorList>
    </citation>
    <scope>NUCLEOTIDE SEQUENCE [LARGE SCALE GENOMIC DNA]</scope>
    <source>
        <strain evidence="3 4">NEAU-LL90</strain>
    </source>
</reference>